<evidence type="ECO:0000259" key="2">
    <source>
        <dbReference type="Pfam" id="PF02698"/>
    </source>
</evidence>
<dbReference type="GeneID" id="83604916"/>
<keyword evidence="1" id="KW-0472">Membrane</keyword>
<evidence type="ECO:0000256" key="1">
    <source>
        <dbReference type="SAM" id="Phobius"/>
    </source>
</evidence>
<comment type="caution">
    <text evidence="3">The sequence shown here is derived from an EMBL/GenBank/DDBJ whole genome shotgun (WGS) entry which is preliminary data.</text>
</comment>
<keyword evidence="1" id="KW-1133">Transmembrane helix</keyword>
<dbReference type="PANTHER" id="PTHR30336">
    <property type="entry name" value="INNER MEMBRANE PROTEIN, PROBABLE PERMEASE"/>
    <property type="match status" value="1"/>
</dbReference>
<reference evidence="3" key="1">
    <citation type="submission" date="2023-08" db="EMBL/GenBank/DDBJ databases">
        <title>Genomic characterization of piscicolin 126 produced by Carnobacterium maltaromaticum CM22 strain isolated from salmon (Salmo salar).</title>
        <authorList>
            <person name="Gonzalez-Gragera E."/>
            <person name="Garcia-Lopez J.D."/>
            <person name="Teso-Perez C."/>
            <person name="Gimenez-Hernandez I."/>
            <person name="Peralta-Sanchez J.M."/>
            <person name="Valdivia E."/>
            <person name="Montalban-Lopez M."/>
            <person name="Martin-Platero A.M."/>
            <person name="Banos A."/>
            <person name="Martinez-Bueno M."/>
        </authorList>
    </citation>
    <scope>NUCLEOTIDE SEQUENCE</scope>
    <source>
        <strain evidence="3">CM22</strain>
    </source>
</reference>
<organism evidence="3 4">
    <name type="scientific">Carnobacterium maltaromaticum</name>
    <name type="common">Carnobacterium piscicola</name>
    <dbReference type="NCBI Taxonomy" id="2751"/>
    <lineage>
        <taxon>Bacteria</taxon>
        <taxon>Bacillati</taxon>
        <taxon>Bacillota</taxon>
        <taxon>Bacilli</taxon>
        <taxon>Lactobacillales</taxon>
        <taxon>Carnobacteriaceae</taxon>
        <taxon>Carnobacterium</taxon>
    </lineage>
</organism>
<dbReference type="InterPro" id="IPR051599">
    <property type="entry name" value="Cell_Envelope_Assoc"/>
</dbReference>
<dbReference type="GO" id="GO:0005886">
    <property type="term" value="C:plasma membrane"/>
    <property type="evidence" value="ECO:0007669"/>
    <property type="project" value="TreeGrafter"/>
</dbReference>
<dbReference type="InterPro" id="IPR014729">
    <property type="entry name" value="Rossmann-like_a/b/a_fold"/>
</dbReference>
<name>A0AAW9K3K0_CARML</name>
<dbReference type="GO" id="GO:0043164">
    <property type="term" value="P:Gram-negative-bacterium-type cell wall biogenesis"/>
    <property type="evidence" value="ECO:0007669"/>
    <property type="project" value="TreeGrafter"/>
</dbReference>
<dbReference type="PANTHER" id="PTHR30336:SF4">
    <property type="entry name" value="ENVELOPE BIOGENESIS FACTOR ELYC"/>
    <property type="match status" value="1"/>
</dbReference>
<proteinExistence type="predicted"/>
<feature type="domain" description="DUF218" evidence="2">
    <location>
        <begin position="39"/>
        <end position="178"/>
    </location>
</feature>
<sequence length="189" mass="20727">MKLLKRLLITLLGLGLIFLLIIGGLIYSGTQQTPKKNADTMIILGAQVRGNPAVPSAILKERLDAAVPYLLENPQTKVVVTGGQGPDETDTEANVMARYLMEQGIDSQRIIKESQSSRTEENISNAKKLTDLGKTVIVTSDFHMYRGLMLARRENVDASGLPAVSKSSATFKSYAREMLALPYGLLFDW</sequence>
<evidence type="ECO:0000313" key="4">
    <source>
        <dbReference type="Proteomes" id="UP001290462"/>
    </source>
</evidence>
<dbReference type="CDD" id="cd06259">
    <property type="entry name" value="YdcF-like"/>
    <property type="match status" value="1"/>
</dbReference>
<dbReference type="AlphaFoldDB" id="A0AAW9K3K0"/>
<dbReference type="Gene3D" id="3.40.50.620">
    <property type="entry name" value="HUPs"/>
    <property type="match status" value="1"/>
</dbReference>
<dbReference type="InterPro" id="IPR003848">
    <property type="entry name" value="DUF218"/>
</dbReference>
<accession>A0AAW9K3K0</accession>
<feature type="transmembrane region" description="Helical" evidence="1">
    <location>
        <begin position="7"/>
        <end position="27"/>
    </location>
</feature>
<dbReference type="RefSeq" id="WP_010052768.1">
    <property type="nucleotide sequence ID" value="NZ_BJOJ01000054.1"/>
</dbReference>
<gene>
    <name evidence="3" type="ORF">RAK27_10565</name>
</gene>
<dbReference type="GO" id="GO:0000270">
    <property type="term" value="P:peptidoglycan metabolic process"/>
    <property type="evidence" value="ECO:0007669"/>
    <property type="project" value="TreeGrafter"/>
</dbReference>
<dbReference type="EMBL" id="JAVBVO010000003">
    <property type="protein sequence ID" value="MDZ5759100.1"/>
    <property type="molecule type" value="Genomic_DNA"/>
</dbReference>
<evidence type="ECO:0000313" key="3">
    <source>
        <dbReference type="EMBL" id="MDZ5759100.1"/>
    </source>
</evidence>
<dbReference type="Pfam" id="PF02698">
    <property type="entry name" value="DUF218"/>
    <property type="match status" value="1"/>
</dbReference>
<protein>
    <submittedName>
        <fullName evidence="3">YdcF family protein</fullName>
    </submittedName>
</protein>
<dbReference type="Proteomes" id="UP001290462">
    <property type="component" value="Unassembled WGS sequence"/>
</dbReference>
<keyword evidence="1" id="KW-0812">Transmembrane</keyword>